<sequence>MLSPRLLRPPALQLLAGHGRLLVPIKHPAGAAILPTIRGFHATASRRAESLSSLDVSMNAAQELLCTLPHELLQLIHTGLPWYAALPASAFVVRALLTFTAGIRVRPRIARYYNINPLRHAMSLQILQKYMKTGGFSNPTQAKRVISASIKQETNSLHKRWHCSVWQQVSFAIGQFPIFLVMAESVRRMAATKDGLLNMALRGVGLIGGDTETNAAIVDGQWVADLTANPWFEPSLATEGMLWFPNLLIPDPTGLLPFVLSAVMFTNVYVAKNSATGNFERGSSFSRRVRVFMIGVSLCIGPFCQYLPSGLILYWISSTSSAMAWNAWLDRRYPVAEGFGPCKRKLVQLPLRLPRK</sequence>
<dbReference type="OrthoDB" id="2148490at2759"/>
<evidence type="ECO:0000256" key="6">
    <source>
        <dbReference type="SAM" id="Phobius"/>
    </source>
</evidence>
<evidence type="ECO:0000313" key="7">
    <source>
        <dbReference type="EMBL" id="KAF2647094.1"/>
    </source>
</evidence>
<dbReference type="GO" id="GO:0005743">
    <property type="term" value="C:mitochondrial inner membrane"/>
    <property type="evidence" value="ECO:0007669"/>
    <property type="project" value="TreeGrafter"/>
</dbReference>
<evidence type="ECO:0000256" key="3">
    <source>
        <dbReference type="ARBA" id="ARBA00022692"/>
    </source>
</evidence>
<keyword evidence="5 6" id="KW-0472">Membrane</keyword>
<reference evidence="7" key="1">
    <citation type="journal article" date="2020" name="Stud. Mycol.">
        <title>101 Dothideomycetes genomes: a test case for predicting lifestyles and emergence of pathogens.</title>
        <authorList>
            <person name="Haridas S."/>
            <person name="Albert R."/>
            <person name="Binder M."/>
            <person name="Bloem J."/>
            <person name="Labutti K."/>
            <person name="Salamov A."/>
            <person name="Andreopoulos B."/>
            <person name="Baker S."/>
            <person name="Barry K."/>
            <person name="Bills G."/>
            <person name="Bluhm B."/>
            <person name="Cannon C."/>
            <person name="Castanera R."/>
            <person name="Culley D."/>
            <person name="Daum C."/>
            <person name="Ezra D."/>
            <person name="Gonzalez J."/>
            <person name="Henrissat B."/>
            <person name="Kuo A."/>
            <person name="Liang C."/>
            <person name="Lipzen A."/>
            <person name="Lutzoni F."/>
            <person name="Magnuson J."/>
            <person name="Mondo S."/>
            <person name="Nolan M."/>
            <person name="Ohm R."/>
            <person name="Pangilinan J."/>
            <person name="Park H.-J."/>
            <person name="Ramirez L."/>
            <person name="Alfaro M."/>
            <person name="Sun H."/>
            <person name="Tritt A."/>
            <person name="Yoshinaga Y."/>
            <person name="Zwiers L.-H."/>
            <person name="Turgeon B."/>
            <person name="Goodwin S."/>
            <person name="Spatafora J."/>
            <person name="Crous P."/>
            <person name="Grigoriev I."/>
        </authorList>
    </citation>
    <scope>NUCLEOTIDE SEQUENCE</scope>
    <source>
        <strain evidence="7">CBS 122681</strain>
    </source>
</reference>
<evidence type="ECO:0000256" key="2">
    <source>
        <dbReference type="ARBA" id="ARBA00009877"/>
    </source>
</evidence>
<keyword evidence="3 6" id="KW-0812">Transmembrane</keyword>
<keyword evidence="8" id="KW-1185">Reference proteome</keyword>
<dbReference type="AlphaFoldDB" id="A0A6A6SLQ2"/>
<evidence type="ECO:0000256" key="1">
    <source>
        <dbReference type="ARBA" id="ARBA00004141"/>
    </source>
</evidence>
<dbReference type="Proteomes" id="UP000799324">
    <property type="component" value="Unassembled WGS sequence"/>
</dbReference>
<dbReference type="GO" id="GO:0033617">
    <property type="term" value="P:mitochondrial respiratory chain complex IV assembly"/>
    <property type="evidence" value="ECO:0007669"/>
    <property type="project" value="TreeGrafter"/>
</dbReference>
<evidence type="ECO:0000256" key="5">
    <source>
        <dbReference type="ARBA" id="ARBA00023136"/>
    </source>
</evidence>
<proteinExistence type="inferred from homology"/>
<dbReference type="PANTHER" id="PTHR12428">
    <property type="entry name" value="OXA1"/>
    <property type="match status" value="1"/>
</dbReference>
<comment type="similarity">
    <text evidence="2">Belongs to the OXA1/ALB3/YidC family.</text>
</comment>
<feature type="transmembrane region" description="Helical" evidence="6">
    <location>
        <begin position="254"/>
        <end position="271"/>
    </location>
</feature>
<organism evidence="7 8">
    <name type="scientific">Lophiostoma macrostomum CBS 122681</name>
    <dbReference type="NCBI Taxonomy" id="1314788"/>
    <lineage>
        <taxon>Eukaryota</taxon>
        <taxon>Fungi</taxon>
        <taxon>Dikarya</taxon>
        <taxon>Ascomycota</taxon>
        <taxon>Pezizomycotina</taxon>
        <taxon>Dothideomycetes</taxon>
        <taxon>Pleosporomycetidae</taxon>
        <taxon>Pleosporales</taxon>
        <taxon>Lophiostomataceae</taxon>
        <taxon>Lophiostoma</taxon>
    </lineage>
</organism>
<gene>
    <name evidence="7" type="ORF">K491DRAFT_699841</name>
</gene>
<accession>A0A6A6SLQ2</accession>
<dbReference type="EMBL" id="MU004691">
    <property type="protein sequence ID" value="KAF2647094.1"/>
    <property type="molecule type" value="Genomic_DNA"/>
</dbReference>
<keyword evidence="4 6" id="KW-1133">Transmembrane helix</keyword>
<evidence type="ECO:0000313" key="8">
    <source>
        <dbReference type="Proteomes" id="UP000799324"/>
    </source>
</evidence>
<dbReference type="InterPro" id="IPR001708">
    <property type="entry name" value="YidC/ALB3/OXA1/COX18"/>
</dbReference>
<name>A0A6A6SLQ2_9PLEO</name>
<protein>
    <recommendedName>
        <fullName evidence="9">Mitochondrial export translocase Oxa2</fullName>
    </recommendedName>
</protein>
<dbReference type="GO" id="GO:0032977">
    <property type="term" value="F:membrane insertase activity"/>
    <property type="evidence" value="ECO:0007669"/>
    <property type="project" value="InterPro"/>
</dbReference>
<comment type="subcellular location">
    <subcellularLocation>
        <location evidence="1">Membrane</location>
        <topology evidence="1">Multi-pass membrane protein</topology>
    </subcellularLocation>
</comment>
<dbReference type="GO" id="GO:0032979">
    <property type="term" value="P:protein insertion into mitochondrial inner membrane from matrix"/>
    <property type="evidence" value="ECO:0007669"/>
    <property type="project" value="TreeGrafter"/>
</dbReference>
<evidence type="ECO:0000256" key="4">
    <source>
        <dbReference type="ARBA" id="ARBA00022989"/>
    </source>
</evidence>
<dbReference type="PANTHER" id="PTHR12428:SF65">
    <property type="entry name" value="CYTOCHROME C OXIDASE ASSEMBLY PROTEIN COX18, MITOCHONDRIAL"/>
    <property type="match status" value="1"/>
</dbReference>
<evidence type="ECO:0008006" key="9">
    <source>
        <dbReference type="Google" id="ProtNLM"/>
    </source>
</evidence>
<feature type="transmembrane region" description="Helical" evidence="6">
    <location>
        <begin position="291"/>
        <end position="316"/>
    </location>
</feature>